<organism evidence="4 5">
    <name type="scientific">Vitis vinifera</name>
    <name type="common">Grape</name>
    <dbReference type="NCBI Taxonomy" id="29760"/>
    <lineage>
        <taxon>Eukaryota</taxon>
        <taxon>Viridiplantae</taxon>
        <taxon>Streptophyta</taxon>
        <taxon>Embryophyta</taxon>
        <taxon>Tracheophyta</taxon>
        <taxon>Spermatophyta</taxon>
        <taxon>Magnoliopsida</taxon>
        <taxon>eudicotyledons</taxon>
        <taxon>Gunneridae</taxon>
        <taxon>Pentapetalae</taxon>
        <taxon>rosids</taxon>
        <taxon>Vitales</taxon>
        <taxon>Vitaceae</taxon>
        <taxon>Viteae</taxon>
        <taxon>Vitis</taxon>
    </lineage>
</organism>
<dbReference type="OMA" id="NGNIGDQ"/>
<dbReference type="PANTHER" id="PTHR33155">
    <property type="entry name" value="FANTASTIC FOUR-LIKE PROTEIN (DUF3049)"/>
    <property type="match status" value="1"/>
</dbReference>
<evidence type="ECO:0000256" key="1">
    <source>
        <dbReference type="ARBA" id="ARBA00008690"/>
    </source>
</evidence>
<dbReference type="PANTHER" id="PTHR33155:SF8">
    <property type="entry name" value="PROTEIN FANTASTIC FOUR 1"/>
    <property type="match status" value="1"/>
</dbReference>
<reference evidence="5" key="1">
    <citation type="journal article" date="2007" name="Nature">
        <title>The grapevine genome sequence suggests ancestral hexaploidization in major angiosperm phyla.</title>
        <authorList>
            <consortium name="The French-Italian Public Consortium for Grapevine Genome Characterization."/>
            <person name="Jaillon O."/>
            <person name="Aury J.-M."/>
            <person name="Noel B."/>
            <person name="Policriti A."/>
            <person name="Clepet C."/>
            <person name="Casagrande A."/>
            <person name="Choisne N."/>
            <person name="Aubourg S."/>
            <person name="Vitulo N."/>
            <person name="Jubin C."/>
            <person name="Vezzi A."/>
            <person name="Legeai F."/>
            <person name="Hugueney P."/>
            <person name="Dasilva C."/>
            <person name="Horner D."/>
            <person name="Mica E."/>
            <person name="Jublot D."/>
            <person name="Poulain J."/>
            <person name="Bruyere C."/>
            <person name="Billault A."/>
            <person name="Segurens B."/>
            <person name="Gouyvenoux M."/>
            <person name="Ugarte E."/>
            <person name="Cattonaro F."/>
            <person name="Anthouard V."/>
            <person name="Vico V."/>
            <person name="Del Fabbro C."/>
            <person name="Alaux M."/>
            <person name="Di Gaspero G."/>
            <person name="Dumas V."/>
            <person name="Felice N."/>
            <person name="Paillard S."/>
            <person name="Juman I."/>
            <person name="Moroldo M."/>
            <person name="Scalabrin S."/>
            <person name="Canaguier A."/>
            <person name="Le Clainche I."/>
            <person name="Malacrida G."/>
            <person name="Durand E."/>
            <person name="Pesole G."/>
            <person name="Laucou V."/>
            <person name="Chatelet P."/>
            <person name="Merdinoglu D."/>
            <person name="Delledonne M."/>
            <person name="Pezzotti M."/>
            <person name="Lecharny A."/>
            <person name="Scarpelli C."/>
            <person name="Artiguenave F."/>
            <person name="Pe M.E."/>
            <person name="Valle G."/>
            <person name="Morgante M."/>
            <person name="Caboche M."/>
            <person name="Adam-Blondon A.-F."/>
            <person name="Weissenbach J."/>
            <person name="Quetier F."/>
            <person name="Wincker P."/>
        </authorList>
    </citation>
    <scope>NUCLEOTIDE SEQUENCE [LARGE SCALE GENOMIC DNA]</scope>
    <source>
        <strain evidence="5">cv. Pinot noir / PN40024</strain>
    </source>
</reference>
<keyword evidence="5" id="KW-1185">Reference proteome</keyword>
<sequence length="422" mass="46585">MFALILFVYINVWQCRSFAILVAKKASLPLLYKLLCSSPTANSHPPLSRFSLVHSFLPHISPSQLIHLHGFLTVECQIQVLCFSPVSAPISAVQVICSSPVSVPLFSHILTVANMSSSVCQGLQSCLEPLIIEPRASKLKLAPPKPNFSESFRFSKGVDDVDLEGHKNGKLGGWDFIQALTNTSNTYKEAFDNEKAYVHPLMKSSTSMILNQKGLEMCTESLGSETGSYTSKSNDEDPLLALKSGKIFTAREPSKEPEIGVTGKMNGSRSFPPPLSSISSLDCVQVRPHRVGGRLVIKAVSVGTCHTYFHAERGDGRLRLRFLKGCSQNFDHEDDEDDGEDEFFEEVEDFEGGEEEEEDDYYEDCDEDDGDSLYWCEDIEGKSGNVGVEIGIEKLQRPTRCMKGGGHGGNSLLNWETLWVAT</sequence>
<keyword evidence="2" id="KW-0732">Signal</keyword>
<dbReference type="PaxDb" id="29760-VIT_16s0039g02820.t01"/>
<feature type="domain" description="FAF" evidence="3">
    <location>
        <begin position="270"/>
        <end position="322"/>
    </location>
</feature>
<dbReference type="ExpressionAtlas" id="D7T7X5">
    <property type="expression patterns" value="baseline and differential"/>
</dbReference>
<dbReference type="Proteomes" id="UP000009183">
    <property type="component" value="Chromosome 16"/>
</dbReference>
<proteinExistence type="inferred from homology"/>
<gene>
    <name evidence="4" type="ordered locus">VIT_16s0039g02820</name>
</gene>
<protein>
    <recommendedName>
        <fullName evidence="3">FAF domain-containing protein</fullName>
    </recommendedName>
</protein>
<dbReference type="InterPro" id="IPR046431">
    <property type="entry name" value="FAF_dom"/>
</dbReference>
<evidence type="ECO:0000313" key="5">
    <source>
        <dbReference type="Proteomes" id="UP000009183"/>
    </source>
</evidence>
<dbReference type="eggNOG" id="ENOG502RYS2">
    <property type="taxonomic scope" value="Eukaryota"/>
</dbReference>
<dbReference type="InParanoid" id="D7T7X5"/>
<dbReference type="HOGENOM" id="CLU_053779_1_0_1"/>
<evidence type="ECO:0000259" key="3">
    <source>
        <dbReference type="Pfam" id="PF11250"/>
    </source>
</evidence>
<dbReference type="AlphaFoldDB" id="D7T7X5"/>
<dbReference type="Pfam" id="PF11250">
    <property type="entry name" value="FAF"/>
    <property type="match status" value="1"/>
</dbReference>
<name>D7T7X5_VITVI</name>
<accession>D7T7X5</accession>
<feature type="chain" id="PRO_5003106224" description="FAF domain-containing protein" evidence="2">
    <location>
        <begin position="18"/>
        <end position="422"/>
    </location>
</feature>
<dbReference type="EMBL" id="FN595750">
    <property type="protein sequence ID" value="CBI26596.3"/>
    <property type="molecule type" value="Genomic_DNA"/>
</dbReference>
<dbReference type="FunCoup" id="D7T7X5">
    <property type="interactions" value="2"/>
</dbReference>
<evidence type="ECO:0000313" key="4">
    <source>
        <dbReference type="EMBL" id="CBI26596.3"/>
    </source>
</evidence>
<feature type="signal peptide" evidence="2">
    <location>
        <begin position="1"/>
        <end position="17"/>
    </location>
</feature>
<comment type="similarity">
    <text evidence="1">Belongs to the fantastic four family.</text>
</comment>
<evidence type="ECO:0000256" key="2">
    <source>
        <dbReference type="SAM" id="SignalP"/>
    </source>
</evidence>
<dbReference type="InterPro" id="IPR021410">
    <property type="entry name" value="FAF"/>
</dbReference>